<dbReference type="Proteomes" id="UP000178615">
    <property type="component" value="Unassembled WGS sequence"/>
</dbReference>
<feature type="transmembrane region" description="Helical" evidence="1">
    <location>
        <begin position="38"/>
        <end position="62"/>
    </location>
</feature>
<dbReference type="AlphaFoldDB" id="A0A1F4UMR1"/>
<proteinExistence type="predicted"/>
<protein>
    <submittedName>
        <fullName evidence="2">Uncharacterized protein</fullName>
    </submittedName>
</protein>
<keyword evidence="1" id="KW-1133">Transmembrane helix</keyword>
<organism evidence="2 3">
    <name type="scientific">candidate division WWE3 bacterium RBG_19FT_COMBO_34_6</name>
    <dbReference type="NCBI Taxonomy" id="1802612"/>
    <lineage>
        <taxon>Bacteria</taxon>
        <taxon>Katanobacteria</taxon>
    </lineage>
</organism>
<dbReference type="EMBL" id="MEUV01000034">
    <property type="protein sequence ID" value="OGC45493.1"/>
    <property type="molecule type" value="Genomic_DNA"/>
</dbReference>
<evidence type="ECO:0000313" key="2">
    <source>
        <dbReference type="EMBL" id="OGC45493.1"/>
    </source>
</evidence>
<name>A0A1F4UMR1_UNCKA</name>
<keyword evidence="1" id="KW-0472">Membrane</keyword>
<evidence type="ECO:0000256" key="1">
    <source>
        <dbReference type="SAM" id="Phobius"/>
    </source>
</evidence>
<gene>
    <name evidence="2" type="ORF">A2V49_02705</name>
</gene>
<reference evidence="2 3" key="1">
    <citation type="journal article" date="2016" name="Nat. Commun.">
        <title>Thousands of microbial genomes shed light on interconnected biogeochemical processes in an aquifer system.</title>
        <authorList>
            <person name="Anantharaman K."/>
            <person name="Brown C.T."/>
            <person name="Hug L.A."/>
            <person name="Sharon I."/>
            <person name="Castelle C.J."/>
            <person name="Probst A.J."/>
            <person name="Thomas B.C."/>
            <person name="Singh A."/>
            <person name="Wilkins M.J."/>
            <person name="Karaoz U."/>
            <person name="Brodie E.L."/>
            <person name="Williams K.H."/>
            <person name="Hubbard S.S."/>
            <person name="Banfield J.F."/>
        </authorList>
    </citation>
    <scope>NUCLEOTIDE SEQUENCE [LARGE SCALE GENOMIC DNA]</scope>
</reference>
<feature type="transmembrane region" description="Helical" evidence="1">
    <location>
        <begin position="12"/>
        <end position="32"/>
    </location>
</feature>
<keyword evidence="1" id="KW-0812">Transmembrane</keyword>
<comment type="caution">
    <text evidence="2">The sequence shown here is derived from an EMBL/GenBank/DDBJ whole genome shotgun (WGS) entry which is preliminary data.</text>
</comment>
<evidence type="ECO:0000313" key="3">
    <source>
        <dbReference type="Proteomes" id="UP000178615"/>
    </source>
</evidence>
<accession>A0A1F4UMR1</accession>
<sequence>MRFFLKNNRNNPIFWIWIIAIYIFIIFAGLSNSNPEQASIFATILIVIAAVSFGVAYISYLFS</sequence>